<dbReference type="InterPro" id="IPR013783">
    <property type="entry name" value="Ig-like_fold"/>
</dbReference>
<protein>
    <recommendedName>
        <fullName evidence="2">Bacterial Ig-like domain-containing protein</fullName>
    </recommendedName>
</protein>
<name>X1FDA6_9ZZZZ</name>
<feature type="non-terminal residue" evidence="1">
    <location>
        <position position="89"/>
    </location>
</feature>
<gene>
    <name evidence="1" type="ORF">S01H4_66028</name>
</gene>
<reference evidence="1" key="1">
    <citation type="journal article" date="2014" name="Front. Microbiol.">
        <title>High frequency of phylogenetically diverse reductive dehalogenase-homologous genes in deep subseafloor sedimentary metagenomes.</title>
        <authorList>
            <person name="Kawai M."/>
            <person name="Futagami T."/>
            <person name="Toyoda A."/>
            <person name="Takaki Y."/>
            <person name="Nishi S."/>
            <person name="Hori S."/>
            <person name="Arai W."/>
            <person name="Tsubouchi T."/>
            <person name="Morono Y."/>
            <person name="Uchiyama I."/>
            <person name="Ito T."/>
            <person name="Fujiyama A."/>
            <person name="Inagaki F."/>
            <person name="Takami H."/>
        </authorList>
    </citation>
    <scope>NUCLEOTIDE SEQUENCE</scope>
    <source>
        <strain evidence="1">Expedition CK06-06</strain>
    </source>
</reference>
<feature type="non-terminal residue" evidence="1">
    <location>
        <position position="1"/>
    </location>
</feature>
<organism evidence="1">
    <name type="scientific">marine sediment metagenome</name>
    <dbReference type="NCBI Taxonomy" id="412755"/>
    <lineage>
        <taxon>unclassified sequences</taxon>
        <taxon>metagenomes</taxon>
        <taxon>ecological metagenomes</taxon>
    </lineage>
</organism>
<dbReference type="AlphaFoldDB" id="X1FDA6"/>
<sequence length="89" mass="9819">TESEEVPFTGYTKLFITSPSNEQSITTGQPTVDVSVATEPSLQKNHKIQIIFDGVAKGQPQAAYNFSLSDLTRGAHEIFFRVLDENDNT</sequence>
<evidence type="ECO:0008006" key="2">
    <source>
        <dbReference type="Google" id="ProtNLM"/>
    </source>
</evidence>
<proteinExistence type="predicted"/>
<evidence type="ECO:0000313" key="1">
    <source>
        <dbReference type="EMBL" id="GAH30500.1"/>
    </source>
</evidence>
<dbReference type="EMBL" id="BART01040667">
    <property type="protein sequence ID" value="GAH30500.1"/>
    <property type="molecule type" value="Genomic_DNA"/>
</dbReference>
<comment type="caution">
    <text evidence="1">The sequence shown here is derived from an EMBL/GenBank/DDBJ whole genome shotgun (WGS) entry which is preliminary data.</text>
</comment>
<dbReference type="Gene3D" id="2.60.40.10">
    <property type="entry name" value="Immunoglobulins"/>
    <property type="match status" value="1"/>
</dbReference>
<accession>X1FDA6</accession>